<protein>
    <submittedName>
        <fullName evidence="1">Uncharacterized protein</fullName>
    </submittedName>
</protein>
<accession>A0A840AF33</accession>
<dbReference type="Proteomes" id="UP000553193">
    <property type="component" value="Unassembled WGS sequence"/>
</dbReference>
<sequence>MAALDASKRVVYGWHMTPRGVPVSLGFSTPDGRACRICHISRHARADVVPEDPGAATVGGFSIIVALPHAARGLIMTVTAGEEVASVNLDAPATTDLFAANEVRDWGVTFDLLRECIGQPELLPLLQYQYRPFGAFAGWMAHLPVVQGEAENFGIVARVACSCSPAGEVALDLRFIGRSRSTVRIDAVAIARLRSDDGGPDEISLMPFHDVLARHVPGASAFYGRMQWEHVARLRGVDLLVQVTFDDERVWLRCQPRVESVPAFLDMLSSALAGQTGQSTLIADVAERRVTLVTALIEAEQERAVGTPSFPRLELPELALVGVEDVSACRLLHLLAPELESCASRLMVLGEAAETAAQIFNRRGRLSAVVAREGGAILARVAEVGPANLVAVDVSSLASAAIEGGVSGLLRQVRVGGLAYLLLLHSLAGPTRALGETLTRYGAMLRDPNLPWLPVAHDWRTSLAAELVNEHLEVIWRDVLAASSSGGSPEPALTVLEIEA</sequence>
<dbReference type="AlphaFoldDB" id="A0A840AF33"/>
<gene>
    <name evidence="1" type="ORF">GGQ83_003986</name>
</gene>
<proteinExistence type="predicted"/>
<organism evidence="1 2">
    <name type="scientific">Roseococcus suduntuyensis</name>
    <dbReference type="NCBI Taxonomy" id="455361"/>
    <lineage>
        <taxon>Bacteria</taxon>
        <taxon>Pseudomonadati</taxon>
        <taxon>Pseudomonadota</taxon>
        <taxon>Alphaproteobacteria</taxon>
        <taxon>Acetobacterales</taxon>
        <taxon>Roseomonadaceae</taxon>
        <taxon>Roseococcus</taxon>
    </lineage>
</organism>
<keyword evidence="2" id="KW-1185">Reference proteome</keyword>
<name>A0A840AF33_9PROT</name>
<dbReference type="RefSeq" id="WP_184386738.1">
    <property type="nucleotide sequence ID" value="NZ_JACIDJ010000013.1"/>
</dbReference>
<comment type="caution">
    <text evidence="1">The sequence shown here is derived from an EMBL/GenBank/DDBJ whole genome shotgun (WGS) entry which is preliminary data.</text>
</comment>
<dbReference type="EMBL" id="JACIDJ010000013">
    <property type="protein sequence ID" value="MBB3900508.1"/>
    <property type="molecule type" value="Genomic_DNA"/>
</dbReference>
<evidence type="ECO:0000313" key="2">
    <source>
        <dbReference type="Proteomes" id="UP000553193"/>
    </source>
</evidence>
<reference evidence="1 2" key="1">
    <citation type="submission" date="2020-08" db="EMBL/GenBank/DDBJ databases">
        <title>Genomic Encyclopedia of Type Strains, Phase IV (KMG-IV): sequencing the most valuable type-strain genomes for metagenomic binning, comparative biology and taxonomic classification.</title>
        <authorList>
            <person name="Goeker M."/>
        </authorList>
    </citation>
    <scope>NUCLEOTIDE SEQUENCE [LARGE SCALE GENOMIC DNA]</scope>
    <source>
        <strain evidence="1 2">DSM 19979</strain>
    </source>
</reference>
<evidence type="ECO:0000313" key="1">
    <source>
        <dbReference type="EMBL" id="MBB3900508.1"/>
    </source>
</evidence>